<feature type="transmembrane region" description="Helical" evidence="1">
    <location>
        <begin position="74"/>
        <end position="93"/>
    </location>
</feature>
<dbReference type="STRING" id="525373.HMPREF0766_14463"/>
<dbReference type="AlphaFoldDB" id="D7VTZ3"/>
<name>D7VTZ3_SPHSI</name>
<dbReference type="EMBL" id="ACHA02000014">
    <property type="protein sequence ID" value="EFK55772.1"/>
    <property type="molecule type" value="Genomic_DNA"/>
</dbReference>
<organism evidence="2 3">
    <name type="scientific">Sphingobacterium spiritivorum ATCC 33861</name>
    <dbReference type="NCBI Taxonomy" id="525373"/>
    <lineage>
        <taxon>Bacteria</taxon>
        <taxon>Pseudomonadati</taxon>
        <taxon>Bacteroidota</taxon>
        <taxon>Sphingobacteriia</taxon>
        <taxon>Sphingobacteriales</taxon>
        <taxon>Sphingobacteriaceae</taxon>
        <taxon>Sphingobacterium</taxon>
    </lineage>
</organism>
<keyword evidence="1" id="KW-0472">Membrane</keyword>
<comment type="caution">
    <text evidence="2">The sequence shown here is derived from an EMBL/GenBank/DDBJ whole genome shotgun (WGS) entry which is preliminary data.</text>
</comment>
<keyword evidence="1" id="KW-1133">Transmembrane helix</keyword>
<accession>D7VTZ3</accession>
<sequence length="95" mass="10867">MKKIFFYILSVILNIGLYFLLQIIASFVQFGLFGSGNVTANKTVLVSLVFLILQVLLLLFLYKKKILLKDITLLILNVLITVCLFLYFVVYLANN</sequence>
<evidence type="ECO:0000313" key="2">
    <source>
        <dbReference type="EMBL" id="EFK55772.1"/>
    </source>
</evidence>
<keyword evidence="1" id="KW-0812">Transmembrane</keyword>
<evidence type="ECO:0000313" key="3">
    <source>
        <dbReference type="Proteomes" id="UP000006258"/>
    </source>
</evidence>
<dbReference type="Proteomes" id="UP000006258">
    <property type="component" value="Unassembled WGS sequence"/>
</dbReference>
<feature type="transmembrane region" description="Helical" evidence="1">
    <location>
        <begin position="7"/>
        <end position="32"/>
    </location>
</feature>
<gene>
    <name evidence="2" type="ORF">HMPREF0766_14463</name>
</gene>
<evidence type="ECO:0000256" key="1">
    <source>
        <dbReference type="SAM" id="Phobius"/>
    </source>
</evidence>
<feature type="transmembrane region" description="Helical" evidence="1">
    <location>
        <begin position="44"/>
        <end position="62"/>
    </location>
</feature>
<protein>
    <submittedName>
        <fullName evidence="2">Uncharacterized protein</fullName>
    </submittedName>
</protein>
<keyword evidence="3" id="KW-1185">Reference proteome</keyword>
<dbReference type="HOGENOM" id="CLU_2371344_0_0_10"/>
<reference evidence="2" key="1">
    <citation type="submission" date="2010-07" db="EMBL/GenBank/DDBJ databases">
        <authorList>
            <person name="Muzny D."/>
            <person name="Qin X."/>
            <person name="Buhay C."/>
            <person name="Dugan-Rocha S."/>
            <person name="Ding Y."/>
            <person name="Chen G."/>
            <person name="Hawes A."/>
            <person name="Holder M."/>
            <person name="Jhangiani S."/>
            <person name="Johnson A."/>
            <person name="Khan Z."/>
            <person name="Li Z."/>
            <person name="Liu W."/>
            <person name="Liu X."/>
            <person name="Perez L."/>
            <person name="Shen H."/>
            <person name="Wang Q."/>
            <person name="Watt J."/>
            <person name="Xi L."/>
            <person name="Xin Y."/>
            <person name="Zhou J."/>
            <person name="Deng J."/>
            <person name="Jiang H."/>
            <person name="Liu Y."/>
            <person name="Qu J."/>
            <person name="Song X.-Z."/>
            <person name="Zhang L."/>
            <person name="Villasana D."/>
            <person name="Johnson A."/>
            <person name="Liu J."/>
            <person name="Liyanage D."/>
            <person name="Lorensuhewa L."/>
            <person name="Robinson T."/>
            <person name="Song A."/>
            <person name="Song B.-B."/>
            <person name="Dinh H."/>
            <person name="Thornton R."/>
            <person name="Coyle M."/>
            <person name="Francisco L."/>
            <person name="Jackson L."/>
            <person name="Javaid M."/>
            <person name="Korchina V."/>
            <person name="Kovar C."/>
            <person name="Mata R."/>
            <person name="Mathew T."/>
            <person name="Ngo R."/>
            <person name="Nguyen L."/>
            <person name="Nguyen N."/>
            <person name="Okwuonu G."/>
            <person name="Ongeri F."/>
            <person name="Pham C."/>
            <person name="Simmons D."/>
            <person name="Wilczek-Boney K."/>
            <person name="Hale W."/>
            <person name="Jakkamsetti A."/>
            <person name="Pham P."/>
            <person name="Ruth R."/>
            <person name="San Lucas F."/>
            <person name="Warren J."/>
            <person name="Zhang J."/>
            <person name="Zhao Z."/>
            <person name="Zhou C."/>
            <person name="Zhu D."/>
            <person name="Lee S."/>
            <person name="Bess C."/>
            <person name="Blankenburg K."/>
            <person name="Forbes L."/>
            <person name="Fu Q."/>
            <person name="Gubbala S."/>
            <person name="Hirani K."/>
            <person name="Jayaseelan J.C."/>
            <person name="Lara F."/>
            <person name="Munidasa M."/>
            <person name="Palculict T."/>
            <person name="Patil S."/>
            <person name="Pu L.-L."/>
            <person name="Saada N."/>
            <person name="Tang L."/>
            <person name="Weissenberger G."/>
            <person name="Zhu Y."/>
            <person name="Hemphill L."/>
            <person name="Shang Y."/>
            <person name="Youmans B."/>
            <person name="Ayvaz T."/>
            <person name="Ross M."/>
            <person name="Santibanez J."/>
            <person name="Aqrawi P."/>
            <person name="Gross S."/>
            <person name="Joshi V."/>
            <person name="Fowler G."/>
            <person name="Nazareth L."/>
            <person name="Reid J."/>
            <person name="Worley K."/>
            <person name="Petrosino J."/>
            <person name="Highlander S."/>
            <person name="Gibbs R."/>
        </authorList>
    </citation>
    <scope>NUCLEOTIDE SEQUENCE [LARGE SCALE GENOMIC DNA]</scope>
    <source>
        <strain evidence="2">ATCC 33861</strain>
    </source>
</reference>
<proteinExistence type="predicted"/>